<feature type="transmembrane region" description="Helical" evidence="4">
    <location>
        <begin position="248"/>
        <end position="271"/>
    </location>
</feature>
<feature type="region of interest" description="Disordered" evidence="3">
    <location>
        <begin position="437"/>
        <end position="529"/>
    </location>
</feature>
<dbReference type="CDD" id="cd00174">
    <property type="entry name" value="SH3"/>
    <property type="match status" value="1"/>
</dbReference>
<reference evidence="6" key="1">
    <citation type="journal article" date="2023" name="BMC Genomics">
        <title>Chromosome-level genome assemblies of Cutaneotrichosporon spp. (Trichosporonales, Basidiomycota) reveal imbalanced evolution between nucleotide sequences and chromosome synteny.</title>
        <authorList>
            <person name="Kobayashi Y."/>
            <person name="Kayamori A."/>
            <person name="Aoki K."/>
            <person name="Shiwa Y."/>
            <person name="Matsutani M."/>
            <person name="Fujita N."/>
            <person name="Sugita T."/>
            <person name="Iwasaki W."/>
            <person name="Tanaka N."/>
            <person name="Takashima M."/>
        </authorList>
    </citation>
    <scope>NUCLEOTIDE SEQUENCE</scope>
    <source>
        <strain evidence="6">HIS019</strain>
    </source>
</reference>
<dbReference type="PROSITE" id="PS50002">
    <property type="entry name" value="SH3"/>
    <property type="match status" value="1"/>
</dbReference>
<keyword evidence="1 2" id="KW-0728">SH3 domain</keyword>
<feature type="domain" description="SH3" evidence="5">
    <location>
        <begin position="597"/>
        <end position="662"/>
    </location>
</feature>
<keyword evidence="7" id="KW-1185">Reference proteome</keyword>
<keyword evidence="4" id="KW-1133">Transmembrane helix</keyword>
<accession>A0AA48I3C6</accession>
<evidence type="ECO:0000256" key="3">
    <source>
        <dbReference type="SAM" id="MobiDB-lite"/>
    </source>
</evidence>
<sequence>MAAPAVAQSLDPTSGCFYLTGSSLCPGFEGSYVNVNDNTDTYPFFSKVYDVQDFDRYGLQYINNIATTKLGNTMGCNNAKSTTIRYERTVLCGIWTSTAGSLTCIQTFQGAAAVLPKQVCASTCDQNQQSLQDIASNSTICGRDRTNGARNNQISADYAACSAGASSTAATCVSGDMNEHNCGFSNSTAQVCQLCATSPEQCCAEPNFDISGLCGLDASALSSAAATSTATPGASKKSSSSKGISGGAIAGIVVGVVGGIALIAFLAFCLWRRKRNNKESNGRLLMSPEEKNHETGWRQTTPDNSAQNSPEVRSGTIPEAPVDRSQTMTTVPVGAAAATGALAGAGGAAAAGHSAQAGAPHTSNFAASGTGPTASPAAPASSNFVTNPSVAGPTASGVGAPGLASGVPSSGSSHSHGGAMVGAAAAGAAVVGGAAVAANKQRRDAPSPPAKRNVSPPAPITVPHQSMPQQHPSTTPTAAAFPHVPSSPPRPLPTPPTSTSPRSPQSAYTHSSTSAPPASPPRALPHAPGPMAALAAAPQAGPAMVPAPAAAAPSNAANMAGVGAGASAAAAASAAAGADTTRLQRLELPKGSGLWIEEGSQVVAQHPYNAALVDELTLVPGMTLTVHEIYDDGWARGVISAGGDENQVGRVGQFPTVCVSKA</sequence>
<evidence type="ECO:0000313" key="6">
    <source>
        <dbReference type="EMBL" id="BEI88602.1"/>
    </source>
</evidence>
<evidence type="ECO:0000256" key="2">
    <source>
        <dbReference type="PROSITE-ProRule" id="PRU00192"/>
    </source>
</evidence>
<keyword evidence="4" id="KW-0812">Transmembrane</keyword>
<protein>
    <recommendedName>
        <fullName evidence="5">SH3 domain-containing protein</fullName>
    </recommendedName>
</protein>
<dbReference type="Proteomes" id="UP001233271">
    <property type="component" value="Chromosome 1"/>
</dbReference>
<dbReference type="SMART" id="SM00326">
    <property type="entry name" value="SH3"/>
    <property type="match status" value="1"/>
</dbReference>
<dbReference type="InterPro" id="IPR001452">
    <property type="entry name" value="SH3_domain"/>
</dbReference>
<dbReference type="GeneID" id="85492473"/>
<feature type="compositionally biased region" description="Low complexity" evidence="3">
    <location>
        <begin position="499"/>
        <end position="516"/>
    </location>
</feature>
<feature type="compositionally biased region" description="Polar residues" evidence="3">
    <location>
        <begin position="297"/>
        <end position="311"/>
    </location>
</feature>
<dbReference type="PANTHER" id="PTHR16861:SF4">
    <property type="entry name" value="SH3 DOMAIN PROTEIN (AFU_ORTHOLOGUE AFUA_1G13610)"/>
    <property type="match status" value="1"/>
</dbReference>
<name>A0AA48I3C6_9TREE</name>
<dbReference type="EMBL" id="AP028212">
    <property type="protein sequence ID" value="BEI88602.1"/>
    <property type="molecule type" value="Genomic_DNA"/>
</dbReference>
<evidence type="ECO:0000256" key="4">
    <source>
        <dbReference type="SAM" id="Phobius"/>
    </source>
</evidence>
<organism evidence="6 7">
    <name type="scientific">Cutaneotrichosporon cavernicola</name>
    <dbReference type="NCBI Taxonomy" id="279322"/>
    <lineage>
        <taxon>Eukaryota</taxon>
        <taxon>Fungi</taxon>
        <taxon>Dikarya</taxon>
        <taxon>Basidiomycota</taxon>
        <taxon>Agaricomycotina</taxon>
        <taxon>Tremellomycetes</taxon>
        <taxon>Trichosporonales</taxon>
        <taxon>Trichosporonaceae</taxon>
        <taxon>Cutaneotrichosporon</taxon>
    </lineage>
</organism>
<feature type="compositionally biased region" description="Pro residues" evidence="3">
    <location>
        <begin position="485"/>
        <end position="498"/>
    </location>
</feature>
<evidence type="ECO:0000259" key="5">
    <source>
        <dbReference type="PROSITE" id="PS50002"/>
    </source>
</evidence>
<keyword evidence="4" id="KW-0472">Membrane</keyword>
<gene>
    <name evidence="6" type="ORF">CcaverHIS019_0113200</name>
</gene>
<proteinExistence type="predicted"/>
<dbReference type="Gene3D" id="2.30.30.40">
    <property type="entry name" value="SH3 Domains"/>
    <property type="match status" value="1"/>
</dbReference>
<feature type="compositionally biased region" description="Polar residues" evidence="3">
    <location>
        <begin position="463"/>
        <end position="477"/>
    </location>
</feature>
<feature type="compositionally biased region" description="Low complexity" evidence="3">
    <location>
        <begin position="366"/>
        <end position="381"/>
    </location>
</feature>
<feature type="region of interest" description="Disordered" evidence="3">
    <location>
        <begin position="282"/>
        <end position="324"/>
    </location>
</feature>
<evidence type="ECO:0000313" key="7">
    <source>
        <dbReference type="Proteomes" id="UP001233271"/>
    </source>
</evidence>
<dbReference type="RefSeq" id="XP_060453868.1">
    <property type="nucleotide sequence ID" value="XM_060596924.1"/>
</dbReference>
<evidence type="ECO:0000256" key="1">
    <source>
        <dbReference type="ARBA" id="ARBA00022443"/>
    </source>
</evidence>
<dbReference type="KEGG" id="ccac:CcaHIS019_0113200"/>
<feature type="region of interest" description="Disordered" evidence="3">
    <location>
        <begin position="353"/>
        <end position="381"/>
    </location>
</feature>
<dbReference type="SUPFAM" id="SSF50044">
    <property type="entry name" value="SH3-domain"/>
    <property type="match status" value="1"/>
</dbReference>
<dbReference type="AlphaFoldDB" id="A0AA48I3C6"/>
<dbReference type="InterPro" id="IPR036028">
    <property type="entry name" value="SH3-like_dom_sf"/>
</dbReference>
<dbReference type="PANTHER" id="PTHR16861">
    <property type="entry name" value="GLYCOPROTEIN 38"/>
    <property type="match status" value="1"/>
</dbReference>